<evidence type="ECO:0000256" key="1">
    <source>
        <dbReference type="SAM" id="MobiDB-lite"/>
    </source>
</evidence>
<feature type="region of interest" description="Disordered" evidence="1">
    <location>
        <begin position="165"/>
        <end position="205"/>
    </location>
</feature>
<dbReference type="Pfam" id="PF01464">
    <property type="entry name" value="SLT"/>
    <property type="match status" value="1"/>
</dbReference>
<evidence type="ECO:0000313" key="3">
    <source>
        <dbReference type="EMBL" id="UPU37864.1"/>
    </source>
</evidence>
<dbReference type="InterPro" id="IPR023346">
    <property type="entry name" value="Lysozyme-like_dom_sf"/>
</dbReference>
<dbReference type="Gene3D" id="1.10.530.10">
    <property type="match status" value="1"/>
</dbReference>
<feature type="domain" description="Transglycosylase SLT" evidence="2">
    <location>
        <begin position="15"/>
        <end position="136"/>
    </location>
</feature>
<reference evidence="3" key="1">
    <citation type="submission" date="2022-04" db="EMBL/GenBank/DDBJ databases">
        <authorList>
            <person name="Liu G."/>
        </authorList>
    </citation>
    <scope>NUCLEOTIDE SEQUENCE</scope>
    <source>
        <strain evidence="3">RG22</strain>
    </source>
</reference>
<dbReference type="CDD" id="cd16892">
    <property type="entry name" value="LT_VirB1-like"/>
    <property type="match status" value="1"/>
</dbReference>
<accession>A0ABY4LJD8</accession>
<keyword evidence="4" id="KW-1185">Reference proteome</keyword>
<organism evidence="3 4">
    <name type="scientific">Geomonas paludis</name>
    <dbReference type="NCBI Taxonomy" id="2740185"/>
    <lineage>
        <taxon>Bacteria</taxon>
        <taxon>Pseudomonadati</taxon>
        <taxon>Thermodesulfobacteriota</taxon>
        <taxon>Desulfuromonadia</taxon>
        <taxon>Geobacterales</taxon>
        <taxon>Geobacteraceae</taxon>
        <taxon>Geomonas</taxon>
    </lineage>
</organism>
<protein>
    <submittedName>
        <fullName evidence="3">Lytic transglycosylase domain-containing protein</fullName>
    </submittedName>
</protein>
<feature type="compositionally biased region" description="Polar residues" evidence="1">
    <location>
        <begin position="196"/>
        <end position="205"/>
    </location>
</feature>
<dbReference type="RefSeq" id="WP_248647254.1">
    <property type="nucleotide sequence ID" value="NZ_CP096574.1"/>
</dbReference>
<name>A0ABY4LJD8_9BACT</name>
<proteinExistence type="predicted"/>
<gene>
    <name evidence="3" type="ORF">M1B72_09190</name>
</gene>
<dbReference type="Proteomes" id="UP000831485">
    <property type="component" value="Chromosome"/>
</dbReference>
<dbReference type="SUPFAM" id="SSF53955">
    <property type="entry name" value="Lysozyme-like"/>
    <property type="match status" value="1"/>
</dbReference>
<sequence length="205" mass="21932">MLLMGITLYASAMLAECGPSVSPETTQAIIQVESGGNPLAIGDNTLKRSFAPKSAAEAVQLAARLMRDGHNIDMGLMQVNSCHVRPMKIPLADLFDPCRNIRIGTTILAEFYRQHKTDDPAQSLFRALSAYNTGQAWKGTGYINKILEAAGAGYRVATPAAQFPVQTGAIPPRKPPTKPKTARDSAAASPLFFDNRTGNMTAGDL</sequence>
<evidence type="ECO:0000259" key="2">
    <source>
        <dbReference type="Pfam" id="PF01464"/>
    </source>
</evidence>
<dbReference type="EMBL" id="CP096574">
    <property type="protein sequence ID" value="UPU37864.1"/>
    <property type="molecule type" value="Genomic_DNA"/>
</dbReference>
<dbReference type="InterPro" id="IPR008258">
    <property type="entry name" value="Transglycosylase_SLT_dom_1"/>
</dbReference>
<evidence type="ECO:0000313" key="4">
    <source>
        <dbReference type="Proteomes" id="UP000831485"/>
    </source>
</evidence>